<dbReference type="EMBL" id="AMZH03008601">
    <property type="protein sequence ID" value="RRT58593.1"/>
    <property type="molecule type" value="Genomic_DNA"/>
</dbReference>
<dbReference type="Proteomes" id="UP000287651">
    <property type="component" value="Unassembled WGS sequence"/>
</dbReference>
<dbReference type="AlphaFoldDB" id="A0A426Z3S8"/>
<dbReference type="GO" id="GO:0005737">
    <property type="term" value="C:cytoplasm"/>
    <property type="evidence" value="ECO:0007669"/>
    <property type="project" value="TreeGrafter"/>
</dbReference>
<evidence type="ECO:0000256" key="4">
    <source>
        <dbReference type="ARBA" id="ARBA00022679"/>
    </source>
</evidence>
<comment type="catalytic activity">
    <reaction evidence="10">
        <text>[DNA-directed RNA polymerase] + ATP = phospho-[DNA-directed RNA polymerase] + ADP + H(+)</text>
        <dbReference type="Rhea" id="RHEA:10216"/>
        <dbReference type="Rhea" id="RHEA-COMP:11321"/>
        <dbReference type="Rhea" id="RHEA-COMP:11322"/>
        <dbReference type="ChEBI" id="CHEBI:15378"/>
        <dbReference type="ChEBI" id="CHEBI:30616"/>
        <dbReference type="ChEBI" id="CHEBI:43176"/>
        <dbReference type="ChEBI" id="CHEBI:68546"/>
        <dbReference type="ChEBI" id="CHEBI:456216"/>
        <dbReference type="EC" id="2.7.11.23"/>
    </reaction>
</comment>
<keyword evidence="5" id="KW-0547">Nucleotide-binding</keyword>
<dbReference type="GO" id="GO:0000082">
    <property type="term" value="P:G1/S transition of mitotic cell cycle"/>
    <property type="evidence" value="ECO:0007669"/>
    <property type="project" value="TreeGrafter"/>
</dbReference>
<evidence type="ECO:0008006" key="13">
    <source>
        <dbReference type="Google" id="ProtNLM"/>
    </source>
</evidence>
<evidence type="ECO:0000313" key="11">
    <source>
        <dbReference type="EMBL" id="RRT58593.1"/>
    </source>
</evidence>
<comment type="similarity">
    <text evidence="1">Belongs to the protein kinase superfamily. CMGC Ser/Thr protein kinase family. CDC2/CDKX subfamily.</text>
</comment>
<dbReference type="SUPFAM" id="SSF56112">
    <property type="entry name" value="Protein kinase-like (PK-like)"/>
    <property type="match status" value="1"/>
</dbReference>
<dbReference type="InterPro" id="IPR050108">
    <property type="entry name" value="CDK"/>
</dbReference>
<keyword evidence="6" id="KW-0418">Kinase</keyword>
<dbReference type="GO" id="GO:0030332">
    <property type="term" value="F:cyclin binding"/>
    <property type="evidence" value="ECO:0007669"/>
    <property type="project" value="TreeGrafter"/>
</dbReference>
<evidence type="ECO:0000313" key="12">
    <source>
        <dbReference type="Proteomes" id="UP000287651"/>
    </source>
</evidence>
<evidence type="ECO:0000256" key="2">
    <source>
        <dbReference type="ARBA" id="ARBA00022527"/>
    </source>
</evidence>
<accession>A0A426Z3S8</accession>
<dbReference type="GO" id="GO:0005524">
    <property type="term" value="F:ATP binding"/>
    <property type="evidence" value="ECO:0007669"/>
    <property type="project" value="UniProtKB-KW"/>
</dbReference>
<comment type="catalytic activity">
    <reaction evidence="8">
        <text>L-threonyl-[protein] + ATP = O-phospho-L-threonyl-[protein] + ADP + H(+)</text>
        <dbReference type="Rhea" id="RHEA:46608"/>
        <dbReference type="Rhea" id="RHEA-COMP:11060"/>
        <dbReference type="Rhea" id="RHEA-COMP:11605"/>
        <dbReference type="ChEBI" id="CHEBI:15378"/>
        <dbReference type="ChEBI" id="CHEBI:30013"/>
        <dbReference type="ChEBI" id="CHEBI:30616"/>
        <dbReference type="ChEBI" id="CHEBI:61977"/>
        <dbReference type="ChEBI" id="CHEBI:456216"/>
        <dbReference type="EC" id="2.7.11.22"/>
    </reaction>
</comment>
<dbReference type="GO" id="GO:0005634">
    <property type="term" value="C:nucleus"/>
    <property type="evidence" value="ECO:0007669"/>
    <property type="project" value="TreeGrafter"/>
</dbReference>
<evidence type="ECO:0000256" key="5">
    <source>
        <dbReference type="ARBA" id="ARBA00022741"/>
    </source>
</evidence>
<dbReference type="PANTHER" id="PTHR24056">
    <property type="entry name" value="CELL DIVISION PROTEIN KINASE"/>
    <property type="match status" value="1"/>
</dbReference>
<keyword evidence="2" id="KW-0723">Serine/threonine-protein kinase</keyword>
<keyword evidence="3" id="KW-0597">Phosphoprotein</keyword>
<evidence type="ECO:0000256" key="9">
    <source>
        <dbReference type="ARBA" id="ARBA00048367"/>
    </source>
</evidence>
<evidence type="ECO:0000256" key="7">
    <source>
        <dbReference type="ARBA" id="ARBA00022840"/>
    </source>
</evidence>
<keyword evidence="4" id="KW-0808">Transferase</keyword>
<evidence type="ECO:0000256" key="1">
    <source>
        <dbReference type="ARBA" id="ARBA00006485"/>
    </source>
</evidence>
<comment type="caution">
    <text evidence="11">The sequence shown here is derived from an EMBL/GenBank/DDBJ whole genome shotgun (WGS) entry which is preliminary data.</text>
</comment>
<dbReference type="GO" id="GO:0008353">
    <property type="term" value="F:RNA polymerase II CTD heptapeptide repeat kinase activity"/>
    <property type="evidence" value="ECO:0007669"/>
    <property type="project" value="UniProtKB-EC"/>
</dbReference>
<protein>
    <recommendedName>
        <fullName evidence="13">Protein kinase domain-containing protein</fullName>
    </recommendedName>
</protein>
<dbReference type="GO" id="GO:0051445">
    <property type="term" value="P:regulation of meiotic cell cycle"/>
    <property type="evidence" value="ECO:0007669"/>
    <property type="project" value="TreeGrafter"/>
</dbReference>
<name>A0A426Z3S8_ENSVE</name>
<reference evidence="11 12" key="1">
    <citation type="journal article" date="2014" name="Agronomy (Basel)">
        <title>A Draft Genome Sequence for Ensete ventricosum, the Drought-Tolerant Tree Against Hunger.</title>
        <authorList>
            <person name="Harrison J."/>
            <person name="Moore K.A."/>
            <person name="Paszkiewicz K."/>
            <person name="Jones T."/>
            <person name="Grant M."/>
            <person name="Ambacheew D."/>
            <person name="Muzemil S."/>
            <person name="Studholme D.J."/>
        </authorList>
    </citation>
    <scope>NUCLEOTIDE SEQUENCE [LARGE SCALE GENOMIC DNA]</scope>
</reference>
<dbReference type="Gene3D" id="1.10.510.10">
    <property type="entry name" value="Transferase(Phosphotransferase) domain 1"/>
    <property type="match status" value="1"/>
</dbReference>
<dbReference type="GO" id="GO:0000307">
    <property type="term" value="C:cyclin-dependent protein kinase holoenzyme complex"/>
    <property type="evidence" value="ECO:0007669"/>
    <property type="project" value="TreeGrafter"/>
</dbReference>
<dbReference type="InterPro" id="IPR011009">
    <property type="entry name" value="Kinase-like_dom_sf"/>
</dbReference>
<dbReference type="GO" id="GO:0007165">
    <property type="term" value="P:signal transduction"/>
    <property type="evidence" value="ECO:0007669"/>
    <property type="project" value="TreeGrafter"/>
</dbReference>
<dbReference type="GO" id="GO:0004693">
    <property type="term" value="F:cyclin-dependent protein serine/threonine kinase activity"/>
    <property type="evidence" value="ECO:0007669"/>
    <property type="project" value="UniProtKB-EC"/>
</dbReference>
<gene>
    <name evidence="11" type="ORF">B296_00032301</name>
</gene>
<dbReference type="GO" id="GO:0010389">
    <property type="term" value="P:regulation of G2/M transition of mitotic cell cycle"/>
    <property type="evidence" value="ECO:0007669"/>
    <property type="project" value="TreeGrafter"/>
</dbReference>
<evidence type="ECO:0000256" key="8">
    <source>
        <dbReference type="ARBA" id="ARBA00047811"/>
    </source>
</evidence>
<comment type="catalytic activity">
    <reaction evidence="9">
        <text>L-seryl-[protein] + ATP = O-phospho-L-seryl-[protein] + ADP + H(+)</text>
        <dbReference type="Rhea" id="RHEA:17989"/>
        <dbReference type="Rhea" id="RHEA-COMP:9863"/>
        <dbReference type="Rhea" id="RHEA-COMP:11604"/>
        <dbReference type="ChEBI" id="CHEBI:15378"/>
        <dbReference type="ChEBI" id="CHEBI:29999"/>
        <dbReference type="ChEBI" id="CHEBI:30616"/>
        <dbReference type="ChEBI" id="CHEBI:83421"/>
        <dbReference type="ChEBI" id="CHEBI:456216"/>
        <dbReference type="EC" id="2.7.11.22"/>
    </reaction>
</comment>
<evidence type="ECO:0000256" key="3">
    <source>
        <dbReference type="ARBA" id="ARBA00022553"/>
    </source>
</evidence>
<evidence type="ECO:0000256" key="6">
    <source>
        <dbReference type="ARBA" id="ARBA00022777"/>
    </source>
</evidence>
<proteinExistence type="inferred from homology"/>
<keyword evidence="7" id="KW-0067">ATP-binding</keyword>
<sequence>MTRPYENSWLSGSRLHDVVHSEKRIYLVFEYLDLDLKKHMDSCPEFSKDPRLIKVRKFVILCRVVLTQGSLQSTPNEETWPGVTSLPDFKSSFPRWPSKNLFLKKLPAVYLSVPPLPVLRGYVCCKLYSTANIQLFVQKMLYLEPGRRITARKALEHEYFKDLGMVP</sequence>
<dbReference type="PANTHER" id="PTHR24056:SF548">
    <property type="entry name" value="CYCLIN-DEPENDENT KINASE A-1"/>
    <property type="match status" value="1"/>
</dbReference>
<organism evidence="11 12">
    <name type="scientific">Ensete ventricosum</name>
    <name type="common">Abyssinian banana</name>
    <name type="synonym">Musa ensete</name>
    <dbReference type="NCBI Taxonomy" id="4639"/>
    <lineage>
        <taxon>Eukaryota</taxon>
        <taxon>Viridiplantae</taxon>
        <taxon>Streptophyta</taxon>
        <taxon>Embryophyta</taxon>
        <taxon>Tracheophyta</taxon>
        <taxon>Spermatophyta</taxon>
        <taxon>Magnoliopsida</taxon>
        <taxon>Liliopsida</taxon>
        <taxon>Zingiberales</taxon>
        <taxon>Musaceae</taxon>
        <taxon>Ensete</taxon>
    </lineage>
</organism>
<evidence type="ECO:0000256" key="10">
    <source>
        <dbReference type="ARBA" id="ARBA00049280"/>
    </source>
</evidence>